<dbReference type="KEGG" id="ssao:94300692"/>
<gene>
    <name evidence="1" type="ORF">SS50377_26669</name>
</gene>
<evidence type="ECO:0000313" key="1">
    <source>
        <dbReference type="EMBL" id="KAH0570389.1"/>
    </source>
</evidence>
<dbReference type="AlphaFoldDB" id="A0A9P8LL74"/>
<accession>A0A9P8LL74</accession>
<name>A0A9P8LL74_9EUKA</name>
<evidence type="ECO:0000313" key="2">
    <source>
        <dbReference type="Proteomes" id="UP000018208"/>
    </source>
</evidence>
<protein>
    <submittedName>
        <fullName evidence="1">Uncharacterized protein</fullName>
    </submittedName>
</protein>
<proteinExistence type="predicted"/>
<dbReference type="Proteomes" id="UP000018208">
    <property type="component" value="Unassembled WGS sequence"/>
</dbReference>
<reference evidence="1 2" key="1">
    <citation type="journal article" date="2014" name="PLoS Genet.">
        <title>The Genome of Spironucleus salmonicida Highlights a Fish Pathogen Adapted to Fluctuating Environments.</title>
        <authorList>
            <person name="Xu F."/>
            <person name="Jerlstrom-Hultqvist J."/>
            <person name="Einarsson E."/>
            <person name="Astvaldsson A."/>
            <person name="Svard S.G."/>
            <person name="Andersson J.O."/>
        </authorList>
    </citation>
    <scope>NUCLEOTIDE SEQUENCE [LARGE SCALE GENOMIC DNA]</scope>
    <source>
        <strain evidence="1 2">ATCC 50377</strain>
    </source>
</reference>
<comment type="caution">
    <text evidence="1">The sequence shown here is derived from an EMBL/GenBank/DDBJ whole genome shotgun (WGS) entry which is preliminary data.</text>
</comment>
<keyword evidence="2" id="KW-1185">Reference proteome</keyword>
<dbReference type="GeneID" id="94300692"/>
<dbReference type="EMBL" id="AUWU02000007">
    <property type="protein sequence ID" value="KAH0570389.1"/>
    <property type="molecule type" value="Genomic_DNA"/>
</dbReference>
<dbReference type="RefSeq" id="XP_067761162.1">
    <property type="nucleotide sequence ID" value="XM_067910475.1"/>
</dbReference>
<sequence>MKLTRKLKYSNPSKLNALEILLQNDITIEQKRLAYEALFESFGECASIIINAAYYLFQKCLLKQVKSFEHWLISTASNRQPEEFILLNETKFNRIEHTNILLYNDLSYQLIYVQEFENNF</sequence>
<organism evidence="1 2">
    <name type="scientific">Spironucleus salmonicida</name>
    <dbReference type="NCBI Taxonomy" id="348837"/>
    <lineage>
        <taxon>Eukaryota</taxon>
        <taxon>Metamonada</taxon>
        <taxon>Diplomonadida</taxon>
        <taxon>Hexamitidae</taxon>
        <taxon>Hexamitinae</taxon>
        <taxon>Spironucleus</taxon>
    </lineage>
</organism>